<evidence type="ECO:0000256" key="5">
    <source>
        <dbReference type="SAM" id="SignalP"/>
    </source>
</evidence>
<evidence type="ECO:0000256" key="4">
    <source>
        <dbReference type="SAM" id="Phobius"/>
    </source>
</evidence>
<feature type="transmembrane region" description="Helical" evidence="4">
    <location>
        <begin position="461"/>
        <end position="486"/>
    </location>
</feature>
<proteinExistence type="predicted"/>
<evidence type="ECO:0000256" key="2">
    <source>
        <dbReference type="ARBA" id="ARBA00022737"/>
    </source>
</evidence>
<evidence type="ECO:0000256" key="3">
    <source>
        <dbReference type="SAM" id="MobiDB-lite"/>
    </source>
</evidence>
<feature type="chain" id="PRO_5040456390" description="Kelch repeat-containing protein" evidence="5">
    <location>
        <begin position="20"/>
        <end position="584"/>
    </location>
</feature>
<dbReference type="GO" id="GO:0005524">
    <property type="term" value="F:ATP binding"/>
    <property type="evidence" value="ECO:0007669"/>
    <property type="project" value="UniProtKB-KW"/>
</dbReference>
<dbReference type="OrthoDB" id="540004at2759"/>
<evidence type="ECO:0000313" key="6">
    <source>
        <dbReference type="EMBL" id="CAH0036855.1"/>
    </source>
</evidence>
<keyword evidence="2" id="KW-0677">Repeat</keyword>
<dbReference type="PANTHER" id="PTHR46093:SF18">
    <property type="entry name" value="FIBRONECTIN TYPE-III DOMAIN-CONTAINING PROTEIN"/>
    <property type="match status" value="1"/>
</dbReference>
<feature type="region of interest" description="Disordered" evidence="3">
    <location>
        <begin position="438"/>
        <end position="459"/>
    </location>
</feature>
<organism evidence="6 7">
    <name type="scientific">Clonostachys rhizophaga</name>
    <dbReference type="NCBI Taxonomy" id="160324"/>
    <lineage>
        <taxon>Eukaryota</taxon>
        <taxon>Fungi</taxon>
        <taxon>Dikarya</taxon>
        <taxon>Ascomycota</taxon>
        <taxon>Pezizomycotina</taxon>
        <taxon>Sordariomycetes</taxon>
        <taxon>Hypocreomycetidae</taxon>
        <taxon>Hypocreales</taxon>
        <taxon>Bionectriaceae</taxon>
        <taxon>Clonostachys</taxon>
    </lineage>
</organism>
<dbReference type="Proteomes" id="UP000696573">
    <property type="component" value="Unassembled WGS sequence"/>
</dbReference>
<keyword evidence="4" id="KW-0812">Transmembrane</keyword>
<reference evidence="6" key="1">
    <citation type="submission" date="2021-10" db="EMBL/GenBank/DDBJ databases">
        <authorList>
            <person name="Piombo E."/>
        </authorList>
    </citation>
    <scope>NUCLEOTIDE SEQUENCE</scope>
</reference>
<dbReference type="PANTHER" id="PTHR46093">
    <property type="entry name" value="ACYL-COA-BINDING DOMAIN-CONTAINING PROTEIN 5"/>
    <property type="match status" value="1"/>
</dbReference>
<feature type="compositionally biased region" description="Polar residues" evidence="3">
    <location>
        <begin position="559"/>
        <end position="584"/>
    </location>
</feature>
<dbReference type="Pfam" id="PF24681">
    <property type="entry name" value="Kelch_KLHDC2_KLHL20_DRC7"/>
    <property type="match status" value="1"/>
</dbReference>
<dbReference type="Gene3D" id="1.20.5.510">
    <property type="entry name" value="Single helix bin"/>
    <property type="match status" value="1"/>
</dbReference>
<feature type="signal peptide" evidence="5">
    <location>
        <begin position="1"/>
        <end position="19"/>
    </location>
</feature>
<keyword evidence="4" id="KW-1133">Transmembrane helix</keyword>
<dbReference type="EMBL" id="CABFNQ020000758">
    <property type="protein sequence ID" value="CAH0036855.1"/>
    <property type="molecule type" value="Genomic_DNA"/>
</dbReference>
<evidence type="ECO:0000256" key="1">
    <source>
        <dbReference type="ARBA" id="ARBA00022441"/>
    </source>
</evidence>
<evidence type="ECO:0008006" key="8">
    <source>
        <dbReference type="Google" id="ProtNLM"/>
    </source>
</evidence>
<keyword evidence="7" id="KW-1185">Reference proteome</keyword>
<keyword evidence="5" id="KW-0732">Signal</keyword>
<protein>
    <recommendedName>
        <fullName evidence="8">Kelch repeat-containing protein</fullName>
    </recommendedName>
</protein>
<evidence type="ECO:0000313" key="7">
    <source>
        <dbReference type="Proteomes" id="UP000696573"/>
    </source>
</evidence>
<dbReference type="InterPro" id="IPR015915">
    <property type="entry name" value="Kelch-typ_b-propeller"/>
</dbReference>
<keyword evidence="4" id="KW-0472">Membrane</keyword>
<name>A0A9N9W181_9HYPO</name>
<dbReference type="Gene3D" id="2.120.10.80">
    <property type="entry name" value="Kelch-type beta propeller"/>
    <property type="match status" value="1"/>
</dbReference>
<dbReference type="SUPFAM" id="SSF117281">
    <property type="entry name" value="Kelch motif"/>
    <property type="match status" value="1"/>
</dbReference>
<accession>A0A9N9W181</accession>
<comment type="caution">
    <text evidence="6">The sequence shown here is derived from an EMBL/GenBank/DDBJ whole genome shotgun (WGS) entry which is preliminary data.</text>
</comment>
<dbReference type="AlphaFoldDB" id="A0A9N9W181"/>
<sequence>MMAPARLLFLLSCLFSTLGATVTEPNKLYQRRAYQNAVNMGGFLYLEGGEKSYYLDSGEKETVNGEPFALDSDGWGSNTRFLPLNKRWKPAEIEYQTIPFISGQKTVILASLWIGGNTLYRWGGELTGDRTYEKNDKHFLTLNPSTSTGDGNWQAYTGEDKFNATGNGATTSCDGVGYVFGGISWSGTSPSITSDAKESQSGMFMFNTSTKAWRKSTSDLNIPGATHRSGNAVCLSGFLDYSLVALLGGTVRNSQTQRSFSKLTFFDPIADRWRTQTTQNFPSERDSACAVGVRSKYGTYEIYLYGGMDKSGTAYSDIYVLSLPLFRWFKVTPPNTPKRQLHSCVLAGQRQMVSYGGLDAKYSTDAWKSSDPWANTLGIFDLNTLQWKDEFDPDLGEYEMPDEIKKAYDAGGLGNVIWDDEENKSIFMSNYLGTNTTNATNNTDSSGSGNQSDNSSSGTPAGAIAGGVVGGVVGLAIIGIAAWFFLRRRNQGREQVGEVEGSTELPKELYGGPPVPRTPSRSAKSPAPPSYVAQPSYNPNETYYELHDTGVASELASDTVGSPQQSTFASTSPRSYSRSPGSAL</sequence>
<feature type="region of interest" description="Disordered" evidence="3">
    <location>
        <begin position="495"/>
        <end position="584"/>
    </location>
</feature>
<keyword evidence="1" id="KW-0880">Kelch repeat</keyword>
<gene>
    <name evidence="6" type="ORF">CRHIZ90672A_00010531</name>
</gene>